<evidence type="ECO:0000256" key="1">
    <source>
        <dbReference type="ARBA" id="ARBA00022553"/>
    </source>
</evidence>
<reference evidence="8 9" key="1">
    <citation type="submission" date="2017-11" db="EMBL/GenBank/DDBJ databases">
        <title>Draft genome sequence of Mitsuaria sp. HWN-4.</title>
        <authorList>
            <person name="Gundlapally S.R."/>
        </authorList>
    </citation>
    <scope>NUCLEOTIDE SEQUENCE [LARGE SCALE GENOMIC DNA]</scope>
    <source>
        <strain evidence="8 9">HWN-4</strain>
    </source>
</reference>
<feature type="domain" description="Response regulatory" evidence="7">
    <location>
        <begin position="8"/>
        <end position="124"/>
    </location>
</feature>
<protein>
    <submittedName>
        <fullName evidence="8">DNA-binding response regulator</fullName>
    </submittedName>
</protein>
<dbReference type="InterPro" id="IPR058245">
    <property type="entry name" value="NreC/VraR/RcsB-like_REC"/>
</dbReference>
<dbReference type="PROSITE" id="PS50043">
    <property type="entry name" value="HTH_LUXR_2"/>
    <property type="match status" value="1"/>
</dbReference>
<dbReference type="PROSITE" id="PS50110">
    <property type="entry name" value="RESPONSE_REGULATORY"/>
    <property type="match status" value="1"/>
</dbReference>
<proteinExistence type="predicted"/>
<dbReference type="Proteomes" id="UP000231501">
    <property type="component" value="Unassembled WGS sequence"/>
</dbReference>
<evidence type="ECO:0000256" key="2">
    <source>
        <dbReference type="ARBA" id="ARBA00023015"/>
    </source>
</evidence>
<dbReference type="AlphaFoldDB" id="A0A2G9C4S5"/>
<accession>A0A2G9C4S5</accession>
<dbReference type="InterPro" id="IPR039420">
    <property type="entry name" value="WalR-like"/>
</dbReference>
<gene>
    <name evidence="8" type="ORF">CS062_19985</name>
</gene>
<keyword evidence="1 5" id="KW-0597">Phosphoprotein</keyword>
<comment type="caution">
    <text evidence="8">The sequence shown here is derived from an EMBL/GenBank/DDBJ whole genome shotgun (WGS) entry which is preliminary data.</text>
</comment>
<dbReference type="Gene3D" id="3.40.50.2300">
    <property type="match status" value="1"/>
</dbReference>
<name>A0A2G9C4S5_9BURK</name>
<evidence type="ECO:0000313" key="9">
    <source>
        <dbReference type="Proteomes" id="UP000231501"/>
    </source>
</evidence>
<dbReference type="PANTHER" id="PTHR43214:SF41">
    <property type="entry name" value="NITRATE_NITRITE RESPONSE REGULATOR PROTEIN NARP"/>
    <property type="match status" value="1"/>
</dbReference>
<keyword evidence="2" id="KW-0805">Transcription regulation</keyword>
<evidence type="ECO:0000313" key="8">
    <source>
        <dbReference type="EMBL" id="PIM51398.1"/>
    </source>
</evidence>
<dbReference type="Pfam" id="PF00196">
    <property type="entry name" value="GerE"/>
    <property type="match status" value="1"/>
</dbReference>
<sequence length="213" mass="22816">MSPAAKTRVVIADDHALVREGLRKVLELDDTVELAGEAANADEVMARLAQGGVDLLLLDLLMPGCNDVDLIQRIHAAHAGLPVLVLTMHADPHIARRALEAGAGGYLTKDISTELLIDAVHHVAAGRSYVDPSLSAALIRQEPKAPEPLESLSPRERQVLVALVRGQSLVDIAAALQVAPNTVSTYKTRLMDKLDQASLSDLVRYAVRHGIVD</sequence>
<dbReference type="SMART" id="SM00421">
    <property type="entry name" value="HTH_LUXR"/>
    <property type="match status" value="1"/>
</dbReference>
<keyword evidence="9" id="KW-1185">Reference proteome</keyword>
<dbReference type="SUPFAM" id="SSF46894">
    <property type="entry name" value="C-terminal effector domain of the bipartite response regulators"/>
    <property type="match status" value="1"/>
</dbReference>
<keyword evidence="3 8" id="KW-0238">DNA-binding</keyword>
<dbReference type="PANTHER" id="PTHR43214">
    <property type="entry name" value="TWO-COMPONENT RESPONSE REGULATOR"/>
    <property type="match status" value="1"/>
</dbReference>
<evidence type="ECO:0000256" key="3">
    <source>
        <dbReference type="ARBA" id="ARBA00023125"/>
    </source>
</evidence>
<dbReference type="PRINTS" id="PR00038">
    <property type="entry name" value="HTHLUXR"/>
</dbReference>
<dbReference type="InterPro" id="IPR011006">
    <property type="entry name" value="CheY-like_superfamily"/>
</dbReference>
<dbReference type="CDD" id="cd17535">
    <property type="entry name" value="REC_NarL-like"/>
    <property type="match status" value="1"/>
</dbReference>
<dbReference type="Pfam" id="PF00072">
    <property type="entry name" value="Response_reg"/>
    <property type="match status" value="1"/>
</dbReference>
<dbReference type="InterPro" id="IPR001789">
    <property type="entry name" value="Sig_transdc_resp-reg_receiver"/>
</dbReference>
<dbReference type="SUPFAM" id="SSF52172">
    <property type="entry name" value="CheY-like"/>
    <property type="match status" value="1"/>
</dbReference>
<organism evidence="8 9">
    <name type="scientific">Roseateles chitinivorans</name>
    <dbReference type="NCBI Taxonomy" id="2917965"/>
    <lineage>
        <taxon>Bacteria</taxon>
        <taxon>Pseudomonadati</taxon>
        <taxon>Pseudomonadota</taxon>
        <taxon>Betaproteobacteria</taxon>
        <taxon>Burkholderiales</taxon>
        <taxon>Sphaerotilaceae</taxon>
        <taxon>Roseateles</taxon>
    </lineage>
</organism>
<dbReference type="InterPro" id="IPR000792">
    <property type="entry name" value="Tscrpt_reg_LuxR_C"/>
</dbReference>
<dbReference type="SMART" id="SM00448">
    <property type="entry name" value="REC"/>
    <property type="match status" value="1"/>
</dbReference>
<keyword evidence="4" id="KW-0804">Transcription</keyword>
<dbReference type="GO" id="GO:0000160">
    <property type="term" value="P:phosphorelay signal transduction system"/>
    <property type="evidence" value="ECO:0007669"/>
    <property type="project" value="InterPro"/>
</dbReference>
<evidence type="ECO:0000256" key="4">
    <source>
        <dbReference type="ARBA" id="ARBA00023163"/>
    </source>
</evidence>
<feature type="modified residue" description="4-aspartylphosphate" evidence="5">
    <location>
        <position position="59"/>
    </location>
</feature>
<evidence type="ECO:0000259" key="7">
    <source>
        <dbReference type="PROSITE" id="PS50110"/>
    </source>
</evidence>
<dbReference type="GO" id="GO:0006355">
    <property type="term" value="P:regulation of DNA-templated transcription"/>
    <property type="evidence" value="ECO:0007669"/>
    <property type="project" value="InterPro"/>
</dbReference>
<dbReference type="RefSeq" id="WP_099863336.1">
    <property type="nucleotide sequence ID" value="NZ_PEOG01000066.1"/>
</dbReference>
<dbReference type="InterPro" id="IPR016032">
    <property type="entry name" value="Sig_transdc_resp-reg_C-effctor"/>
</dbReference>
<dbReference type="CDD" id="cd06170">
    <property type="entry name" value="LuxR_C_like"/>
    <property type="match status" value="1"/>
</dbReference>
<dbReference type="EMBL" id="PEOG01000066">
    <property type="protein sequence ID" value="PIM51398.1"/>
    <property type="molecule type" value="Genomic_DNA"/>
</dbReference>
<feature type="domain" description="HTH luxR-type" evidence="6">
    <location>
        <begin position="145"/>
        <end position="210"/>
    </location>
</feature>
<evidence type="ECO:0000259" key="6">
    <source>
        <dbReference type="PROSITE" id="PS50043"/>
    </source>
</evidence>
<dbReference type="OrthoDB" id="9780593at2"/>
<dbReference type="GO" id="GO:0003677">
    <property type="term" value="F:DNA binding"/>
    <property type="evidence" value="ECO:0007669"/>
    <property type="project" value="UniProtKB-KW"/>
</dbReference>
<evidence type="ECO:0000256" key="5">
    <source>
        <dbReference type="PROSITE-ProRule" id="PRU00169"/>
    </source>
</evidence>